<reference evidence="3" key="2">
    <citation type="submission" date="2025-08" db="UniProtKB">
        <authorList>
            <consortium name="RefSeq"/>
        </authorList>
    </citation>
    <scope>IDENTIFICATION</scope>
    <source>
        <tissue evidence="3">Leaf</tissue>
    </source>
</reference>
<keyword evidence="2" id="KW-1185">Reference proteome</keyword>
<gene>
    <name evidence="3" type="primary">LOC107795687</name>
</gene>
<accession>A0A1S4AB63</accession>
<name>A0A1S4AB63_TOBAC</name>
<dbReference type="KEGG" id="nta:107795687"/>
<dbReference type="Proteomes" id="UP000790787">
    <property type="component" value="Chromosome 19"/>
</dbReference>
<dbReference type="OrthoDB" id="10271005at2759"/>
<sequence length="119" mass="12822">MNGIKDREYTIIRSISLSATVGSLLHLIWEVGGLFTILTCAASILCFLLTPPQGVKKRMLFLMTSACSFGASVNVGLFTTYLLGVDQGSVCNYLASLTMIFGCFSLVSPVNIAKEHPLL</sequence>
<reference evidence="2" key="1">
    <citation type="journal article" date="2014" name="Nat. Commun.">
        <title>The tobacco genome sequence and its comparison with those of tomato and potato.</title>
        <authorList>
            <person name="Sierro N."/>
            <person name="Battey J.N."/>
            <person name="Ouadi S."/>
            <person name="Bakaher N."/>
            <person name="Bovet L."/>
            <person name="Willig A."/>
            <person name="Goepfert S."/>
            <person name="Peitsch M.C."/>
            <person name="Ivanov N.V."/>
        </authorList>
    </citation>
    <scope>NUCLEOTIDE SEQUENCE [LARGE SCALE GENOMIC DNA]</scope>
</reference>
<feature type="transmembrane region" description="Helical" evidence="1">
    <location>
        <begin position="27"/>
        <end position="48"/>
    </location>
</feature>
<dbReference type="RefSeq" id="XP_016473849.1">
    <property type="nucleotide sequence ID" value="XM_016618363.1"/>
</dbReference>
<organism evidence="2 3">
    <name type="scientific">Nicotiana tabacum</name>
    <name type="common">Common tobacco</name>
    <dbReference type="NCBI Taxonomy" id="4097"/>
    <lineage>
        <taxon>Eukaryota</taxon>
        <taxon>Viridiplantae</taxon>
        <taxon>Streptophyta</taxon>
        <taxon>Embryophyta</taxon>
        <taxon>Tracheophyta</taxon>
        <taxon>Spermatophyta</taxon>
        <taxon>Magnoliopsida</taxon>
        <taxon>eudicotyledons</taxon>
        <taxon>Gunneridae</taxon>
        <taxon>Pentapetalae</taxon>
        <taxon>asterids</taxon>
        <taxon>lamiids</taxon>
        <taxon>Solanales</taxon>
        <taxon>Solanaceae</taxon>
        <taxon>Nicotianoideae</taxon>
        <taxon>Nicotianeae</taxon>
        <taxon>Nicotiana</taxon>
    </lineage>
</organism>
<feature type="transmembrane region" description="Helical" evidence="1">
    <location>
        <begin position="93"/>
        <end position="113"/>
    </location>
</feature>
<keyword evidence="1" id="KW-0812">Transmembrane</keyword>
<dbReference type="AlphaFoldDB" id="A0A1S4AB63"/>
<dbReference type="RefSeq" id="XP_016473849.1">
    <property type="nucleotide sequence ID" value="XM_016618363.2"/>
</dbReference>
<evidence type="ECO:0000313" key="2">
    <source>
        <dbReference type="Proteomes" id="UP000790787"/>
    </source>
</evidence>
<protein>
    <submittedName>
        <fullName evidence="3">Bax inhibitor 1-like</fullName>
    </submittedName>
</protein>
<dbReference type="GeneID" id="107795687"/>
<dbReference type="PaxDb" id="4097-A0A1S4AB63"/>
<evidence type="ECO:0000313" key="3">
    <source>
        <dbReference type="RefSeq" id="XP_016473849.1"/>
    </source>
</evidence>
<evidence type="ECO:0000256" key="1">
    <source>
        <dbReference type="SAM" id="Phobius"/>
    </source>
</evidence>
<feature type="transmembrane region" description="Helical" evidence="1">
    <location>
        <begin position="60"/>
        <end position="81"/>
    </location>
</feature>
<keyword evidence="1" id="KW-0472">Membrane</keyword>
<proteinExistence type="predicted"/>
<keyword evidence="1" id="KW-1133">Transmembrane helix</keyword>